<dbReference type="InterPro" id="IPR036390">
    <property type="entry name" value="WH_DNA-bd_sf"/>
</dbReference>
<dbReference type="Gene3D" id="1.10.10.10">
    <property type="entry name" value="Winged helix-like DNA-binding domain superfamily/Winged helix DNA-binding domain"/>
    <property type="match status" value="1"/>
</dbReference>
<dbReference type="InterPro" id="IPR036388">
    <property type="entry name" value="WH-like_DNA-bd_sf"/>
</dbReference>
<name>A0A437QMZ9_9PROT</name>
<evidence type="ECO:0000256" key="1">
    <source>
        <dbReference type="ARBA" id="ARBA00023015"/>
    </source>
</evidence>
<dbReference type="SUPFAM" id="SSF46785">
    <property type="entry name" value="Winged helix' DNA-binding domain"/>
    <property type="match status" value="1"/>
</dbReference>
<organism evidence="5 6">
    <name type="scientific">Hwanghaeella grinnelliae</name>
    <dbReference type="NCBI Taxonomy" id="2500179"/>
    <lineage>
        <taxon>Bacteria</taxon>
        <taxon>Pseudomonadati</taxon>
        <taxon>Pseudomonadota</taxon>
        <taxon>Alphaproteobacteria</taxon>
        <taxon>Rhodospirillales</taxon>
        <taxon>Rhodospirillaceae</taxon>
        <taxon>Hwanghaeella</taxon>
    </lineage>
</organism>
<dbReference type="PANTHER" id="PTHR42756">
    <property type="entry name" value="TRANSCRIPTIONAL REGULATOR, MARR"/>
    <property type="match status" value="1"/>
</dbReference>
<dbReference type="Proteomes" id="UP000287447">
    <property type="component" value="Unassembled WGS sequence"/>
</dbReference>
<dbReference type="InterPro" id="IPR000835">
    <property type="entry name" value="HTH_MarR-typ"/>
</dbReference>
<dbReference type="PROSITE" id="PS50995">
    <property type="entry name" value="HTH_MARR_2"/>
    <property type="match status" value="1"/>
</dbReference>
<keyword evidence="2" id="KW-0238">DNA-binding</keyword>
<protein>
    <submittedName>
        <fullName evidence="5">MarR family transcriptional regulator</fullName>
    </submittedName>
</protein>
<reference evidence="6" key="1">
    <citation type="submission" date="2019-01" db="EMBL/GenBank/DDBJ databases">
        <title>Gri0909 isolated from a small marine red alga.</title>
        <authorList>
            <person name="Kim J."/>
            <person name="Jeong S.E."/>
            <person name="Jeon C.O."/>
        </authorList>
    </citation>
    <scope>NUCLEOTIDE SEQUENCE [LARGE SCALE GENOMIC DNA]</scope>
    <source>
        <strain evidence="6">Gri0909</strain>
    </source>
</reference>
<accession>A0A437QMZ9</accession>
<proteinExistence type="predicted"/>
<gene>
    <name evidence="5" type="ORF">EOI86_11710</name>
</gene>
<evidence type="ECO:0000256" key="2">
    <source>
        <dbReference type="ARBA" id="ARBA00023125"/>
    </source>
</evidence>
<dbReference type="SMART" id="SM00347">
    <property type="entry name" value="HTH_MARR"/>
    <property type="match status" value="1"/>
</dbReference>
<keyword evidence="6" id="KW-1185">Reference proteome</keyword>
<dbReference type="PRINTS" id="PR00598">
    <property type="entry name" value="HTHMARR"/>
</dbReference>
<sequence length="166" mass="19232">MDRERSKPDFTDRSDLDRNFGFLLHDVARLMRAEFDRRSRALQLTRSQWWVLNFVYAYEGATQTELADQCEVERATMGRLLDKLEEKGWVRRESDSQDRRIRRVYLTGEVLDLMVTLRGIGASVRESAMAGIDRAEQDRFVDTLLKIKGNMLALGRDEPIAMAGDD</sequence>
<dbReference type="AlphaFoldDB" id="A0A437QMZ9"/>
<feature type="domain" description="HTH marR-type" evidence="4">
    <location>
        <begin position="17"/>
        <end position="149"/>
    </location>
</feature>
<evidence type="ECO:0000259" key="4">
    <source>
        <dbReference type="PROSITE" id="PS50995"/>
    </source>
</evidence>
<dbReference type="Pfam" id="PF12802">
    <property type="entry name" value="MarR_2"/>
    <property type="match status" value="1"/>
</dbReference>
<dbReference type="OrthoDB" id="5974674at2"/>
<dbReference type="GO" id="GO:0003700">
    <property type="term" value="F:DNA-binding transcription factor activity"/>
    <property type="evidence" value="ECO:0007669"/>
    <property type="project" value="InterPro"/>
</dbReference>
<keyword evidence="3" id="KW-0804">Transcription</keyword>
<evidence type="ECO:0000313" key="6">
    <source>
        <dbReference type="Proteomes" id="UP000287447"/>
    </source>
</evidence>
<dbReference type="RefSeq" id="WP_127765390.1">
    <property type="nucleotide sequence ID" value="NZ_SADE01000002.1"/>
</dbReference>
<dbReference type="EMBL" id="SADE01000002">
    <property type="protein sequence ID" value="RVU35913.1"/>
    <property type="molecule type" value="Genomic_DNA"/>
</dbReference>
<dbReference type="GO" id="GO:0003677">
    <property type="term" value="F:DNA binding"/>
    <property type="evidence" value="ECO:0007669"/>
    <property type="project" value="UniProtKB-KW"/>
</dbReference>
<dbReference type="PANTHER" id="PTHR42756:SF1">
    <property type="entry name" value="TRANSCRIPTIONAL REPRESSOR OF EMRAB OPERON"/>
    <property type="match status" value="1"/>
</dbReference>
<comment type="caution">
    <text evidence="5">The sequence shown here is derived from an EMBL/GenBank/DDBJ whole genome shotgun (WGS) entry which is preliminary data.</text>
</comment>
<evidence type="ECO:0000256" key="3">
    <source>
        <dbReference type="ARBA" id="ARBA00023163"/>
    </source>
</evidence>
<evidence type="ECO:0000313" key="5">
    <source>
        <dbReference type="EMBL" id="RVU35913.1"/>
    </source>
</evidence>
<keyword evidence="1" id="KW-0805">Transcription regulation</keyword>